<dbReference type="AlphaFoldDB" id="A0AA86VYR3"/>
<dbReference type="Proteomes" id="UP001189624">
    <property type="component" value="Chromosome 5"/>
</dbReference>
<keyword evidence="2" id="KW-1185">Reference proteome</keyword>
<dbReference type="EMBL" id="OY731402">
    <property type="protein sequence ID" value="CAJ1955817.1"/>
    <property type="molecule type" value="Genomic_DNA"/>
</dbReference>
<protein>
    <submittedName>
        <fullName evidence="1">Uncharacterized protein</fullName>
    </submittedName>
</protein>
<organism evidence="1 2">
    <name type="scientific">Sphenostylis stenocarpa</name>
    <dbReference type="NCBI Taxonomy" id="92480"/>
    <lineage>
        <taxon>Eukaryota</taxon>
        <taxon>Viridiplantae</taxon>
        <taxon>Streptophyta</taxon>
        <taxon>Embryophyta</taxon>
        <taxon>Tracheophyta</taxon>
        <taxon>Spermatophyta</taxon>
        <taxon>Magnoliopsida</taxon>
        <taxon>eudicotyledons</taxon>
        <taxon>Gunneridae</taxon>
        <taxon>Pentapetalae</taxon>
        <taxon>rosids</taxon>
        <taxon>fabids</taxon>
        <taxon>Fabales</taxon>
        <taxon>Fabaceae</taxon>
        <taxon>Papilionoideae</taxon>
        <taxon>50 kb inversion clade</taxon>
        <taxon>NPAAA clade</taxon>
        <taxon>indigoferoid/millettioid clade</taxon>
        <taxon>Phaseoleae</taxon>
        <taxon>Sphenostylis</taxon>
    </lineage>
</organism>
<name>A0AA86VYR3_9FABA</name>
<evidence type="ECO:0000313" key="2">
    <source>
        <dbReference type="Proteomes" id="UP001189624"/>
    </source>
</evidence>
<gene>
    <name evidence="1" type="ORF">AYBTSS11_LOCUS16328</name>
</gene>
<dbReference type="Gramene" id="rna-AYBTSS11_LOCUS16328">
    <property type="protein sequence ID" value="CAJ1955817.1"/>
    <property type="gene ID" value="gene-AYBTSS11_LOCUS16328"/>
</dbReference>
<sequence>MDKRSITAIINHNTTEFSSSVLRSRLCNSELKINDRSKVALDPIESATESSLGI</sequence>
<reference evidence="1" key="1">
    <citation type="submission" date="2023-10" db="EMBL/GenBank/DDBJ databases">
        <authorList>
            <person name="Domelevo Entfellner J.-B."/>
        </authorList>
    </citation>
    <scope>NUCLEOTIDE SEQUENCE</scope>
</reference>
<accession>A0AA86VYR3</accession>
<proteinExistence type="predicted"/>
<evidence type="ECO:0000313" key="1">
    <source>
        <dbReference type="EMBL" id="CAJ1955817.1"/>
    </source>
</evidence>